<dbReference type="PANTHER" id="PTHR36304">
    <property type="entry name" value="DOMAIN GTPASE-ACTIVATING PROTEIN, PUTATIVE-RELATED-RELATED"/>
    <property type="match status" value="1"/>
</dbReference>
<dbReference type="OrthoDB" id="148348at2"/>
<reference evidence="2 3" key="1">
    <citation type="submission" date="2011-01" db="EMBL/GenBank/DDBJ databases">
        <title>Whole genome sequence of Caldisericum exile AZM16c01.</title>
        <authorList>
            <person name="Narita-Yamada S."/>
            <person name="Kawakoshi A."/>
            <person name="Nakamura S."/>
            <person name="Sasagawa M."/>
            <person name="Fukada J."/>
            <person name="Sekine M."/>
            <person name="Kato Y."/>
            <person name="Fukai R."/>
            <person name="Sasaki K."/>
            <person name="Hanamaki A."/>
            <person name="Narita H."/>
            <person name="Konno Y."/>
            <person name="Mori K."/>
            <person name="Yamazaki S."/>
            <person name="Suzuki K."/>
            <person name="Fujita N."/>
        </authorList>
    </citation>
    <scope>NUCLEOTIDE SEQUENCE [LARGE SCALE GENOMIC DNA]</scope>
    <source>
        <strain evidence="3">DSM 21853 / NBRC 104410 / AZM16c01</strain>
    </source>
</reference>
<dbReference type="Pfam" id="PF14332">
    <property type="entry name" value="DUF4388"/>
    <property type="match status" value="1"/>
</dbReference>
<feature type="domain" description="PatA-like N-terminal" evidence="1">
    <location>
        <begin position="4"/>
        <end position="94"/>
    </location>
</feature>
<evidence type="ECO:0000313" key="2">
    <source>
        <dbReference type="EMBL" id="BAL80769.1"/>
    </source>
</evidence>
<evidence type="ECO:0000259" key="1">
    <source>
        <dbReference type="Pfam" id="PF14332"/>
    </source>
</evidence>
<organism evidence="2 3">
    <name type="scientific">Caldisericum exile (strain DSM 21853 / NBRC 104410 / AZM16c01)</name>
    <dbReference type="NCBI Taxonomy" id="511051"/>
    <lineage>
        <taxon>Bacteria</taxon>
        <taxon>Pseudomonadati</taxon>
        <taxon>Caldisericota/Cryosericota group</taxon>
        <taxon>Caldisericota</taxon>
        <taxon>Caldisericia</taxon>
        <taxon>Caldisericales</taxon>
        <taxon>Caldisericaceae</taxon>
        <taxon>Caldisericum</taxon>
    </lineage>
</organism>
<evidence type="ECO:0000313" key="3">
    <source>
        <dbReference type="Proteomes" id="UP000004793"/>
    </source>
</evidence>
<protein>
    <recommendedName>
        <fullName evidence="1">PatA-like N-terminal domain-containing protein</fullName>
    </recommendedName>
</protein>
<gene>
    <name evidence="2" type="ordered locus">CSE_06430</name>
</gene>
<name>A0A7U6GE76_CALEA</name>
<dbReference type="KEGG" id="cex:CSE_06430"/>
<dbReference type="Proteomes" id="UP000004793">
    <property type="component" value="Chromosome"/>
</dbReference>
<dbReference type="RefSeq" id="WP_014453173.1">
    <property type="nucleotide sequence ID" value="NC_017096.1"/>
</dbReference>
<accession>A0A7U6GE76</accession>
<dbReference type="AlphaFoldDB" id="A0A7U6GE76"/>
<proteinExistence type="predicted"/>
<dbReference type="InterPro" id="IPR025497">
    <property type="entry name" value="PatA-like_N"/>
</dbReference>
<dbReference type="PANTHER" id="PTHR36304:SF4">
    <property type="entry name" value="DUF4388 DOMAIN-CONTAINING PROTEIN"/>
    <property type="match status" value="1"/>
</dbReference>
<dbReference type="EMBL" id="AP012051">
    <property type="protein sequence ID" value="BAL80769.1"/>
    <property type="molecule type" value="Genomic_DNA"/>
</dbReference>
<sequence>MALTGDLSELDLKGLLNLVQSMKGTGKLEIIGDSTHVFLYFKNGILVNAEGDKDPISSFEKAAGLRSGKFEFIKMDDVKESDKAKELESLTKDIDNILKRWEELKKKFPNYDIVFDIGEAKSEEVKLTPEEWKILALVREPTTLLRLLMNSPMGEMKTLEILASLFDKGLITMSFETEDVLKEEDQVIPVKETGWYAVNTPVYGDRNIAFYNKIDGRKDFPTICKEMGITLREGRQILRYLLSNGKISLRKKTK</sequence>
<keyword evidence="3" id="KW-1185">Reference proteome</keyword>